<evidence type="ECO:0000256" key="1">
    <source>
        <dbReference type="ARBA" id="ARBA00004613"/>
    </source>
</evidence>
<feature type="domain" description="BPTI/Kunitz inhibitor" evidence="7">
    <location>
        <begin position="39"/>
        <end position="90"/>
    </location>
</feature>
<dbReference type="Ensembl" id="ENSAPLT00020006450.1">
    <property type="protein sequence ID" value="ENSAPLP00020005994.1"/>
    <property type="gene ID" value="ENSAPLG00020004390.1"/>
</dbReference>
<dbReference type="Pfam" id="PF00014">
    <property type="entry name" value="Kunitz_BPTI"/>
    <property type="match status" value="2"/>
</dbReference>
<feature type="domain" description="BPTI/Kunitz inhibitor" evidence="7">
    <location>
        <begin position="180"/>
        <end position="229"/>
    </location>
</feature>
<dbReference type="InterPro" id="IPR002223">
    <property type="entry name" value="Kunitz_BPTI"/>
</dbReference>
<reference evidence="8" key="3">
    <citation type="submission" date="2025-09" db="UniProtKB">
        <authorList>
            <consortium name="Ensembl"/>
        </authorList>
    </citation>
    <scope>IDENTIFICATION</scope>
</reference>
<comment type="subcellular location">
    <subcellularLocation>
        <location evidence="1">Secreted</location>
    </subcellularLocation>
</comment>
<keyword evidence="4" id="KW-0722">Serine protease inhibitor</keyword>
<evidence type="ECO:0000256" key="6">
    <source>
        <dbReference type="SAM" id="MobiDB-lite"/>
    </source>
</evidence>
<evidence type="ECO:0000259" key="7">
    <source>
        <dbReference type="PROSITE" id="PS50279"/>
    </source>
</evidence>
<dbReference type="PROSITE" id="PS00280">
    <property type="entry name" value="BPTI_KUNITZ_1"/>
    <property type="match status" value="2"/>
</dbReference>
<reference evidence="8" key="1">
    <citation type="submission" date="2019-08" db="EMBL/GenBank/DDBJ databases">
        <title>Three high-quality genomes provides insights into domestication of ducks.</title>
        <authorList>
            <person name="Hou Z.C."/>
            <person name="Zhu F."/>
            <person name="Yin Z.T."/>
            <person name="Zhang F."/>
        </authorList>
    </citation>
    <scope>NUCLEOTIDE SEQUENCE [LARGE SCALE GENOMIC DNA]</scope>
</reference>
<dbReference type="PROSITE" id="PS50279">
    <property type="entry name" value="BPTI_KUNITZ_2"/>
    <property type="match status" value="2"/>
</dbReference>
<dbReference type="SUPFAM" id="SSF57362">
    <property type="entry name" value="BPTI-like"/>
    <property type="match status" value="2"/>
</dbReference>
<dbReference type="SMART" id="SM00131">
    <property type="entry name" value="KU"/>
    <property type="match status" value="2"/>
</dbReference>
<proteinExistence type="predicted"/>
<evidence type="ECO:0000313" key="9">
    <source>
        <dbReference type="Proteomes" id="UP000694400"/>
    </source>
</evidence>
<evidence type="ECO:0000256" key="3">
    <source>
        <dbReference type="ARBA" id="ARBA00022690"/>
    </source>
</evidence>
<dbReference type="GO" id="GO:0004867">
    <property type="term" value="F:serine-type endopeptidase inhibitor activity"/>
    <property type="evidence" value="ECO:0007669"/>
    <property type="project" value="UniProtKB-KW"/>
</dbReference>
<dbReference type="Gene3D" id="4.10.410.10">
    <property type="entry name" value="Pancreatic trypsin inhibitor Kunitz domain"/>
    <property type="match status" value="2"/>
</dbReference>
<evidence type="ECO:0000256" key="5">
    <source>
        <dbReference type="ARBA" id="ARBA00023157"/>
    </source>
</evidence>
<dbReference type="AlphaFoldDB" id="A0A8B9R262"/>
<dbReference type="GO" id="GO:0005615">
    <property type="term" value="C:extracellular space"/>
    <property type="evidence" value="ECO:0007669"/>
    <property type="project" value="TreeGrafter"/>
</dbReference>
<keyword evidence="2" id="KW-0964">Secreted</keyword>
<sequence length="252" mass="26123">MDADLALVVDNAALPARSLEAVAELFGNLLGAVVVPGLCALDKDPGTACADFSLRWYHRRDTGTCERFWYGGCGGNANRFGTQKDCVHTCVGTGRRGEGVGGRGEAPPSPAGHPQPAALTLRPPWTGPRGAGEGNATRGEENLGGPGAGGAAPVHRGGRRGRFIPSPTPPGVPWCLAAACLEARDAGPCRSYSPKWFFEEPGRCSLFWYGGCGGSRNRFESREQCEALCVAPGAGGSRDPLPKNSSACAPGC</sequence>
<dbReference type="PANTHER" id="PTHR10083:SF381">
    <property type="entry name" value="BPTI_KUNITZ INHIBITOR DOMAIN-CONTAINING PROTEIN"/>
    <property type="match status" value="1"/>
</dbReference>
<evidence type="ECO:0000313" key="8">
    <source>
        <dbReference type="Ensembl" id="ENSAPLP00020005994.1"/>
    </source>
</evidence>
<keyword evidence="5" id="KW-1015">Disulfide bond</keyword>
<dbReference type="PANTHER" id="PTHR10083">
    <property type="entry name" value="KUNITZ-TYPE PROTEASE INHIBITOR-RELATED"/>
    <property type="match status" value="1"/>
</dbReference>
<dbReference type="InterPro" id="IPR020901">
    <property type="entry name" value="Prtase_inh_Kunz-CS"/>
</dbReference>
<name>A0A8B9R262_ANAPL</name>
<keyword evidence="3" id="KW-0646">Protease inhibitor</keyword>
<dbReference type="InterPro" id="IPR036880">
    <property type="entry name" value="Kunitz_BPTI_sf"/>
</dbReference>
<reference evidence="8" key="2">
    <citation type="submission" date="2025-08" db="UniProtKB">
        <authorList>
            <consortium name="Ensembl"/>
        </authorList>
    </citation>
    <scope>IDENTIFICATION</scope>
</reference>
<evidence type="ECO:0000256" key="4">
    <source>
        <dbReference type="ARBA" id="ARBA00022900"/>
    </source>
</evidence>
<evidence type="ECO:0000256" key="2">
    <source>
        <dbReference type="ARBA" id="ARBA00022525"/>
    </source>
</evidence>
<dbReference type="InterPro" id="IPR050098">
    <property type="entry name" value="TFPI/VKTCI-like"/>
</dbReference>
<dbReference type="CDD" id="cd22635">
    <property type="entry name" value="Kunitz_papilin"/>
    <property type="match status" value="1"/>
</dbReference>
<organism evidence="8 9">
    <name type="scientific">Anas platyrhynchos</name>
    <name type="common">Mallard</name>
    <name type="synonym">Anas boschas</name>
    <dbReference type="NCBI Taxonomy" id="8839"/>
    <lineage>
        <taxon>Eukaryota</taxon>
        <taxon>Metazoa</taxon>
        <taxon>Chordata</taxon>
        <taxon>Craniata</taxon>
        <taxon>Vertebrata</taxon>
        <taxon>Euteleostomi</taxon>
        <taxon>Archelosauria</taxon>
        <taxon>Archosauria</taxon>
        <taxon>Dinosauria</taxon>
        <taxon>Saurischia</taxon>
        <taxon>Theropoda</taxon>
        <taxon>Coelurosauria</taxon>
        <taxon>Aves</taxon>
        <taxon>Neognathae</taxon>
        <taxon>Galloanserae</taxon>
        <taxon>Anseriformes</taxon>
        <taxon>Anatidae</taxon>
        <taxon>Anatinae</taxon>
        <taxon>Anas</taxon>
    </lineage>
</organism>
<accession>A0A8B9R262</accession>
<protein>
    <recommendedName>
        <fullName evidence="7">BPTI/Kunitz inhibitor domain-containing protein</fullName>
    </recommendedName>
</protein>
<dbReference type="PRINTS" id="PR00759">
    <property type="entry name" value="BASICPTASE"/>
</dbReference>
<dbReference type="Proteomes" id="UP000694400">
    <property type="component" value="Chromosome 27"/>
</dbReference>
<feature type="region of interest" description="Disordered" evidence="6">
    <location>
        <begin position="96"/>
        <end position="154"/>
    </location>
</feature>